<feature type="compositionally biased region" description="Basic and acidic residues" evidence="3">
    <location>
        <begin position="758"/>
        <end position="768"/>
    </location>
</feature>
<feature type="compositionally biased region" description="Pro residues" evidence="3">
    <location>
        <begin position="245"/>
        <end position="268"/>
    </location>
</feature>
<dbReference type="Pfam" id="PF00076">
    <property type="entry name" value="RRM_1"/>
    <property type="match status" value="1"/>
</dbReference>
<feature type="compositionally biased region" description="Low complexity" evidence="3">
    <location>
        <begin position="85"/>
        <end position="102"/>
    </location>
</feature>
<dbReference type="AlphaFoldDB" id="A0A016VVW3"/>
<dbReference type="EMBL" id="JARK01001339">
    <property type="protein sequence ID" value="EYC31744.1"/>
    <property type="molecule type" value="Genomic_DNA"/>
</dbReference>
<evidence type="ECO:0000313" key="5">
    <source>
        <dbReference type="EMBL" id="EYC31744.1"/>
    </source>
</evidence>
<feature type="compositionally biased region" description="Basic and acidic residues" evidence="3">
    <location>
        <begin position="849"/>
        <end position="872"/>
    </location>
</feature>
<dbReference type="CDD" id="cd12254">
    <property type="entry name" value="RRM_hnRNPH_ESRPs_RBM12_like"/>
    <property type="match status" value="1"/>
</dbReference>
<feature type="region of interest" description="Disordered" evidence="3">
    <location>
        <begin position="85"/>
        <end position="503"/>
    </location>
</feature>
<keyword evidence="6" id="KW-1185">Reference proteome</keyword>
<evidence type="ECO:0000256" key="3">
    <source>
        <dbReference type="SAM" id="MobiDB-lite"/>
    </source>
</evidence>
<feature type="compositionally biased region" description="Basic residues" evidence="3">
    <location>
        <begin position="611"/>
        <end position="659"/>
    </location>
</feature>
<dbReference type="InterPro" id="IPR050666">
    <property type="entry name" value="ESRP"/>
</dbReference>
<feature type="compositionally biased region" description="Basic and acidic residues" evidence="3">
    <location>
        <begin position="597"/>
        <end position="610"/>
    </location>
</feature>
<dbReference type="InterPro" id="IPR012677">
    <property type="entry name" value="Nucleotide-bd_a/b_plait_sf"/>
</dbReference>
<feature type="domain" description="RRM" evidence="4">
    <location>
        <begin position="917"/>
        <end position="980"/>
    </location>
</feature>
<dbReference type="Gene3D" id="3.30.70.330">
    <property type="match status" value="2"/>
</dbReference>
<dbReference type="GO" id="GO:0003723">
    <property type="term" value="F:RNA binding"/>
    <property type="evidence" value="ECO:0007669"/>
    <property type="project" value="UniProtKB-KW"/>
</dbReference>
<feature type="compositionally biased region" description="Pro residues" evidence="3">
    <location>
        <begin position="460"/>
        <end position="469"/>
    </location>
</feature>
<feature type="region of interest" description="Disordered" evidence="3">
    <location>
        <begin position="833"/>
        <end position="889"/>
    </location>
</feature>
<sequence>MEQSMSAELSERVGLGYLSTRCDGRTDGRINKVRLYLSSRAEMNEVITRAKAAVLGIRVPSPPRPAAQPAVIQQVTEHPIPGLDYTAQTQQPQQPQQQQQYASPVVSEQSLKPSSFAPDPSEFNKPLYMRGPPQPLQPQNAPAAPPQQPVVPPVQNDEYHSAHRPAYPSAGNGYPPAPHHPPQNTRPPVPPVAEAAQGYDKRYPRQPEPKGYPPQPPYRQEDNYFNKPPQQHNMEPAPRFFGAPPRNPAVNRPPPPGMTMPPGFPQPPKNFQGPNGPSAGGDGGPPQMRPPFGGPPNSQFRGPPGHPQGRGSTEENHDMGGYQASNQQERYNGPVALQQQQSQQQQEDQRKPSGGPHPQFPQDARNHTNANPPQPPMMQNRQTAPPPRGFPPKRDSWRGDNGPPHSANGPTWDSNAAKGDIRNGPNAGPPFRKPLLSSAPLGAFNDASKPPGGQHGGPGPRVPPIPPRNPMGAPQPSMNRTPLLGPNFGAGPTPSRSAPSGPKYVELSRLPTEMLRPAVLEQFLRPSVPLQISSVKVVYSSQGIHMHTLVRFENAADADAVVNRDGELGIRVRSSTKAVFDEAVDGIPPAVISNSESHAENGDRKRDSDHSRRRSRSRSRDRRRGRRDSSPRKRQRSRSRSRDRRSARRSRSRSPKRARQTSTRWCLQLTNVPFRCSEAEIFEWFSERVRPSKITRTFYADGNASDRWIAEFESESLMERAQGIKRLLMGRSIKMCHIPNEEADELMKIEDVYGERRKEDSEKHHNDMSHFNAMPSRGGRGGPTFFPAPVRGANAPSYGRGGPHPPSFMGMGGPGYRGRGMGRGMPPMNHYDGGRGRGRGSFGGRGGFHGRDDKPYMRSGRDGVENREDNYQNEKPVSASLPPRSPEPQVGFEDPVAATDDLVASLGPRGTVVSCCGFPSDVTLEDVLGFFQGYPVDHNSVRIRMGDDGVPTGECMLAMENTEHASKAVSSLSGKKLRGQLVALQLANP</sequence>
<evidence type="ECO:0000259" key="4">
    <source>
        <dbReference type="Pfam" id="PF00076"/>
    </source>
</evidence>
<keyword evidence="2" id="KW-0694">RNA-binding</keyword>
<gene>
    <name evidence="5" type="primary">Acey_s0003.g1213</name>
    <name evidence="5" type="ORF">Y032_0003g1213</name>
</gene>
<keyword evidence="1" id="KW-0677">Repeat</keyword>
<protein>
    <recommendedName>
        <fullName evidence="4">RRM domain-containing protein</fullName>
    </recommendedName>
</protein>
<dbReference type="SUPFAM" id="SSF54928">
    <property type="entry name" value="RNA-binding domain, RBD"/>
    <property type="match status" value="2"/>
</dbReference>
<evidence type="ECO:0000256" key="2">
    <source>
        <dbReference type="ARBA" id="ARBA00022884"/>
    </source>
</evidence>
<feature type="region of interest" description="Disordered" evidence="3">
    <location>
        <begin position="589"/>
        <end position="662"/>
    </location>
</feature>
<organism evidence="5 6">
    <name type="scientific">Ancylostoma ceylanicum</name>
    <dbReference type="NCBI Taxonomy" id="53326"/>
    <lineage>
        <taxon>Eukaryota</taxon>
        <taxon>Metazoa</taxon>
        <taxon>Ecdysozoa</taxon>
        <taxon>Nematoda</taxon>
        <taxon>Chromadorea</taxon>
        <taxon>Rhabditida</taxon>
        <taxon>Rhabditina</taxon>
        <taxon>Rhabditomorpha</taxon>
        <taxon>Strongyloidea</taxon>
        <taxon>Ancylostomatidae</taxon>
        <taxon>Ancylostomatinae</taxon>
        <taxon>Ancylostoma</taxon>
    </lineage>
</organism>
<dbReference type="InterPro" id="IPR035979">
    <property type="entry name" value="RBD_domain_sf"/>
</dbReference>
<feature type="compositionally biased region" description="Basic and acidic residues" evidence="3">
    <location>
        <begin position="199"/>
        <end position="208"/>
    </location>
</feature>
<feature type="compositionally biased region" description="Pro residues" evidence="3">
    <location>
        <begin position="143"/>
        <end position="152"/>
    </location>
</feature>
<comment type="caution">
    <text evidence="5">The sequence shown here is derived from an EMBL/GenBank/DDBJ whole genome shotgun (WGS) entry which is preliminary data.</text>
</comment>
<dbReference type="InterPro" id="IPR000504">
    <property type="entry name" value="RRM_dom"/>
</dbReference>
<name>A0A016VVW3_9BILA</name>
<evidence type="ECO:0000313" key="6">
    <source>
        <dbReference type="Proteomes" id="UP000024635"/>
    </source>
</evidence>
<reference evidence="6" key="1">
    <citation type="journal article" date="2015" name="Nat. Genet.">
        <title>The genome and transcriptome of the zoonotic hookworm Ancylostoma ceylanicum identify infection-specific gene families.</title>
        <authorList>
            <person name="Schwarz E.M."/>
            <person name="Hu Y."/>
            <person name="Antoshechkin I."/>
            <person name="Miller M.M."/>
            <person name="Sternberg P.W."/>
            <person name="Aroian R.V."/>
        </authorList>
    </citation>
    <scope>NUCLEOTIDE SEQUENCE</scope>
    <source>
        <strain evidence="6">HY135</strain>
    </source>
</reference>
<dbReference type="STRING" id="53326.A0A016VVW3"/>
<accession>A0A016VVW3</accession>
<dbReference type="OrthoDB" id="2588702at2759"/>
<dbReference type="PANTHER" id="PTHR13976">
    <property type="entry name" value="HETEROGENEOUS NUCLEAR RIBONUCLEOPROTEIN-RELATED"/>
    <property type="match status" value="1"/>
</dbReference>
<feature type="compositionally biased region" description="Pro residues" evidence="3">
    <location>
        <begin position="175"/>
        <end position="191"/>
    </location>
</feature>
<dbReference type="Proteomes" id="UP000024635">
    <property type="component" value="Unassembled WGS sequence"/>
</dbReference>
<evidence type="ECO:0000256" key="1">
    <source>
        <dbReference type="ARBA" id="ARBA00022737"/>
    </source>
</evidence>
<feature type="region of interest" description="Disordered" evidence="3">
    <location>
        <begin position="758"/>
        <end position="785"/>
    </location>
</feature>
<proteinExistence type="predicted"/>